<name>A0A9P0JL14_ACAOB</name>
<feature type="signal peptide" evidence="7">
    <location>
        <begin position="1"/>
        <end position="19"/>
    </location>
</feature>
<keyword evidence="5" id="KW-0539">Nucleus</keyword>
<evidence type="ECO:0000256" key="5">
    <source>
        <dbReference type="ARBA" id="ARBA00023242"/>
    </source>
</evidence>
<accession>A0A9P0JL14</accession>
<sequence length="287" mass="33315">MGNWRSIGCFAHLINLVVQRATEQISDTLVKVKSIVEYFKRSSQGLHKLQESQRQMNLPLLKLKQNVPTRWNWTYEMLDRVVTIKDAVITTIALTRNDLSLQEDWSIIEEVLPLLLPFYEVTTEISAEKNVTLSKVIVMCKMIERILAKSSANHSKVQAVLEVLKKEMNARFQNIENNILFAKCTVLDPRFKKRGFKNADCFEKAVQGLRNKVGSGQIPHTNEANDSFDGNGLRHHQHQQKAYIREEYDEESLKISRPENKKVSGIKELDRYLNEDYLERKSDPLEW</sequence>
<keyword evidence="7" id="KW-0732">Signal</keyword>
<evidence type="ECO:0000313" key="8">
    <source>
        <dbReference type="EMBL" id="CAH1955120.1"/>
    </source>
</evidence>
<dbReference type="PANTHER" id="PTHR46481">
    <property type="entry name" value="ZINC FINGER BED DOMAIN-CONTAINING PROTEIN 4"/>
    <property type="match status" value="1"/>
</dbReference>
<evidence type="ECO:0000256" key="2">
    <source>
        <dbReference type="ARBA" id="ARBA00022723"/>
    </source>
</evidence>
<dbReference type="Proteomes" id="UP001152888">
    <property type="component" value="Unassembled WGS sequence"/>
</dbReference>
<dbReference type="SUPFAM" id="SSF53098">
    <property type="entry name" value="Ribonuclease H-like"/>
    <property type="match status" value="1"/>
</dbReference>
<feature type="chain" id="PRO_5040345236" description="Zinc finger BED domain-containing protein 4" evidence="7">
    <location>
        <begin position="20"/>
        <end position="287"/>
    </location>
</feature>
<keyword evidence="2" id="KW-0479">Metal-binding</keyword>
<keyword evidence="4" id="KW-0862">Zinc</keyword>
<comment type="caution">
    <text evidence="8">The sequence shown here is derived from an EMBL/GenBank/DDBJ whole genome shotgun (WGS) entry which is preliminary data.</text>
</comment>
<evidence type="ECO:0000256" key="7">
    <source>
        <dbReference type="SAM" id="SignalP"/>
    </source>
</evidence>
<proteinExistence type="predicted"/>
<keyword evidence="3" id="KW-0863">Zinc-finger</keyword>
<evidence type="ECO:0000256" key="6">
    <source>
        <dbReference type="SAM" id="MobiDB-lite"/>
    </source>
</evidence>
<comment type="subcellular location">
    <subcellularLocation>
        <location evidence="1">Nucleus</location>
    </subcellularLocation>
</comment>
<protein>
    <recommendedName>
        <fullName evidence="10">Zinc finger BED domain-containing protein 4</fullName>
    </recommendedName>
</protein>
<evidence type="ECO:0008006" key="10">
    <source>
        <dbReference type="Google" id="ProtNLM"/>
    </source>
</evidence>
<evidence type="ECO:0000313" key="9">
    <source>
        <dbReference type="Proteomes" id="UP001152888"/>
    </source>
</evidence>
<evidence type="ECO:0000256" key="3">
    <source>
        <dbReference type="ARBA" id="ARBA00022771"/>
    </source>
</evidence>
<keyword evidence="9" id="KW-1185">Reference proteome</keyword>
<dbReference type="InterPro" id="IPR012337">
    <property type="entry name" value="RNaseH-like_sf"/>
</dbReference>
<dbReference type="GO" id="GO:0005634">
    <property type="term" value="C:nucleus"/>
    <property type="evidence" value="ECO:0007669"/>
    <property type="project" value="UniProtKB-SubCell"/>
</dbReference>
<dbReference type="OrthoDB" id="1607513at2759"/>
<evidence type="ECO:0000256" key="1">
    <source>
        <dbReference type="ARBA" id="ARBA00004123"/>
    </source>
</evidence>
<reference evidence="8" key="1">
    <citation type="submission" date="2022-03" db="EMBL/GenBank/DDBJ databases">
        <authorList>
            <person name="Sayadi A."/>
        </authorList>
    </citation>
    <scope>NUCLEOTIDE SEQUENCE</scope>
</reference>
<feature type="region of interest" description="Disordered" evidence="6">
    <location>
        <begin position="213"/>
        <end position="240"/>
    </location>
</feature>
<dbReference type="InterPro" id="IPR052035">
    <property type="entry name" value="ZnF_BED_domain_contain"/>
</dbReference>
<dbReference type="GO" id="GO:0008270">
    <property type="term" value="F:zinc ion binding"/>
    <property type="evidence" value="ECO:0007669"/>
    <property type="project" value="UniProtKB-KW"/>
</dbReference>
<dbReference type="AlphaFoldDB" id="A0A9P0JL14"/>
<dbReference type="EMBL" id="CAKOFQ010006658">
    <property type="protein sequence ID" value="CAH1955120.1"/>
    <property type="molecule type" value="Genomic_DNA"/>
</dbReference>
<gene>
    <name evidence="8" type="ORF">ACAOBT_LOCUS911</name>
</gene>
<dbReference type="PANTHER" id="PTHR46481:SF10">
    <property type="entry name" value="ZINC FINGER BED DOMAIN-CONTAINING PROTEIN 39"/>
    <property type="match status" value="1"/>
</dbReference>
<organism evidence="8 9">
    <name type="scientific">Acanthoscelides obtectus</name>
    <name type="common">Bean weevil</name>
    <name type="synonym">Bruchus obtectus</name>
    <dbReference type="NCBI Taxonomy" id="200917"/>
    <lineage>
        <taxon>Eukaryota</taxon>
        <taxon>Metazoa</taxon>
        <taxon>Ecdysozoa</taxon>
        <taxon>Arthropoda</taxon>
        <taxon>Hexapoda</taxon>
        <taxon>Insecta</taxon>
        <taxon>Pterygota</taxon>
        <taxon>Neoptera</taxon>
        <taxon>Endopterygota</taxon>
        <taxon>Coleoptera</taxon>
        <taxon>Polyphaga</taxon>
        <taxon>Cucujiformia</taxon>
        <taxon>Chrysomeloidea</taxon>
        <taxon>Chrysomelidae</taxon>
        <taxon>Bruchinae</taxon>
        <taxon>Bruchini</taxon>
        <taxon>Acanthoscelides</taxon>
    </lineage>
</organism>
<evidence type="ECO:0000256" key="4">
    <source>
        <dbReference type="ARBA" id="ARBA00022833"/>
    </source>
</evidence>